<gene>
    <name evidence="3" type="ORF">AWC35_11325</name>
</gene>
<dbReference type="Pfam" id="PF04076">
    <property type="entry name" value="BOF"/>
    <property type="match status" value="1"/>
</dbReference>
<accession>A0A250B135</accession>
<dbReference type="EMBL" id="CP014136">
    <property type="protein sequence ID" value="ATA19874.1"/>
    <property type="molecule type" value="Genomic_DNA"/>
</dbReference>
<evidence type="ECO:0000313" key="4">
    <source>
        <dbReference type="Proteomes" id="UP000217182"/>
    </source>
</evidence>
<dbReference type="OrthoDB" id="598245at2"/>
<reference evidence="3 4" key="1">
    <citation type="submission" date="2016-01" db="EMBL/GenBank/DDBJ databases">
        <authorList>
            <person name="Oliw E.H."/>
        </authorList>
    </citation>
    <scope>NUCLEOTIDE SEQUENCE [LARGE SCALE GENOMIC DNA]</scope>
    <source>
        <strain evidence="3 4">FRB97</strain>
    </source>
</reference>
<evidence type="ECO:0000256" key="2">
    <source>
        <dbReference type="SAM" id="SignalP"/>
    </source>
</evidence>
<dbReference type="Proteomes" id="UP000217182">
    <property type="component" value="Chromosome"/>
</dbReference>
<dbReference type="InterPro" id="IPR036700">
    <property type="entry name" value="BOBF_sf"/>
</dbReference>
<dbReference type="KEGG" id="gqu:AWC35_11325"/>
<dbReference type="NCBIfam" id="NF033674">
    <property type="entry name" value="stress_OB_fold"/>
    <property type="match status" value="1"/>
</dbReference>
<dbReference type="InterPro" id="IPR005220">
    <property type="entry name" value="CarO-like"/>
</dbReference>
<dbReference type="RefSeq" id="WP_095846480.1">
    <property type="nucleotide sequence ID" value="NZ_CP014136.1"/>
</dbReference>
<name>A0A250B135_9GAMM</name>
<keyword evidence="4" id="KW-1185">Reference proteome</keyword>
<dbReference type="Gene3D" id="2.40.50.200">
    <property type="entry name" value="Bacterial OB-fold"/>
    <property type="match status" value="1"/>
</dbReference>
<evidence type="ECO:0000256" key="1">
    <source>
        <dbReference type="ARBA" id="ARBA00022729"/>
    </source>
</evidence>
<proteinExistence type="predicted"/>
<dbReference type="PANTHER" id="PTHR36571:SF1">
    <property type="entry name" value="PROTEIN YGIW"/>
    <property type="match status" value="1"/>
</dbReference>
<keyword evidence="1 2" id="KW-0732">Signal</keyword>
<feature type="chain" id="PRO_5013395250" evidence="2">
    <location>
        <begin position="20"/>
        <end position="100"/>
    </location>
</feature>
<sequence>MKKWVLASLLSLFSVSAMAHTVSQAKHMRDNQDVTLTGKIVKYLGDENYLFKDNTGQIVIEVDDDDDERLRHYTGTVTLVGEIDRNDSRVKIDVDSVRKR</sequence>
<protein>
    <submittedName>
        <fullName evidence="3">Uncharacterized protein</fullName>
    </submittedName>
</protein>
<feature type="signal peptide" evidence="2">
    <location>
        <begin position="1"/>
        <end position="19"/>
    </location>
</feature>
<dbReference type="PANTHER" id="PTHR36571">
    <property type="entry name" value="PROTEIN YGIW"/>
    <property type="match status" value="1"/>
</dbReference>
<evidence type="ECO:0000313" key="3">
    <source>
        <dbReference type="EMBL" id="ATA19874.1"/>
    </source>
</evidence>
<dbReference type="SUPFAM" id="SSF101756">
    <property type="entry name" value="Hypothetical protein YgiW"/>
    <property type="match status" value="1"/>
</dbReference>
<dbReference type="AlphaFoldDB" id="A0A250B135"/>
<organism evidence="3 4">
    <name type="scientific">Gibbsiella quercinecans</name>
    <dbReference type="NCBI Taxonomy" id="929813"/>
    <lineage>
        <taxon>Bacteria</taxon>
        <taxon>Pseudomonadati</taxon>
        <taxon>Pseudomonadota</taxon>
        <taxon>Gammaproteobacteria</taxon>
        <taxon>Enterobacterales</taxon>
        <taxon>Yersiniaceae</taxon>
        <taxon>Gibbsiella</taxon>
    </lineage>
</organism>